<dbReference type="PIRSF" id="PIRSF037420">
    <property type="entry name" value="PQQ_syn_pqqE"/>
    <property type="match status" value="1"/>
</dbReference>
<keyword evidence="6" id="KW-0411">Iron-sulfur</keyword>
<keyword evidence="7" id="KW-0456">Lyase</keyword>
<evidence type="ECO:0000256" key="8">
    <source>
        <dbReference type="ARBA" id="ARBA00023462"/>
    </source>
</evidence>
<proteinExistence type="inferred from homology"/>
<keyword evidence="2" id="KW-0004">4Fe-4S</keyword>
<dbReference type="SFLD" id="SFLDG01067">
    <property type="entry name" value="SPASM/twitch_domain_containing"/>
    <property type="match status" value="1"/>
</dbReference>
<dbReference type="InterPro" id="IPR023992">
    <property type="entry name" value="HemeD1_Synth_NirJ"/>
</dbReference>
<dbReference type="GO" id="GO:0051539">
    <property type="term" value="F:4 iron, 4 sulfur cluster binding"/>
    <property type="evidence" value="ECO:0007669"/>
    <property type="project" value="UniProtKB-KW"/>
</dbReference>
<dbReference type="InterPro" id="IPR058240">
    <property type="entry name" value="rSAM_sf"/>
</dbReference>
<evidence type="ECO:0000256" key="10">
    <source>
        <dbReference type="ARBA" id="ARBA00073867"/>
    </source>
</evidence>
<dbReference type="KEGG" id="psh:Psest_0811"/>
<dbReference type="CDD" id="cd01335">
    <property type="entry name" value="Radical_SAM"/>
    <property type="match status" value="1"/>
</dbReference>
<evidence type="ECO:0000256" key="7">
    <source>
        <dbReference type="ARBA" id="ARBA00023239"/>
    </source>
</evidence>
<dbReference type="InterPro" id="IPR007197">
    <property type="entry name" value="rSAM"/>
</dbReference>
<dbReference type="GO" id="GO:0046872">
    <property type="term" value="F:metal ion binding"/>
    <property type="evidence" value="ECO:0007669"/>
    <property type="project" value="UniProtKB-KW"/>
</dbReference>
<dbReference type="GO" id="GO:0006783">
    <property type="term" value="P:heme biosynthetic process"/>
    <property type="evidence" value="ECO:0007669"/>
    <property type="project" value="TreeGrafter"/>
</dbReference>
<dbReference type="InterPro" id="IPR050377">
    <property type="entry name" value="Radical_SAM_PqqE_MftC-like"/>
</dbReference>
<evidence type="ECO:0000256" key="1">
    <source>
        <dbReference type="ARBA" id="ARBA00001966"/>
    </source>
</evidence>
<dbReference type="SFLD" id="SFLDG01385">
    <property type="entry name" value="heme_carboxy_lyase_like"/>
    <property type="match status" value="1"/>
</dbReference>
<dbReference type="InterPro" id="IPR017200">
    <property type="entry name" value="PqqE-like"/>
</dbReference>
<dbReference type="AlphaFoldDB" id="L0GJA5"/>
<name>L0GJA5_STUST</name>
<dbReference type="eggNOG" id="COG0535">
    <property type="taxonomic scope" value="Bacteria"/>
</dbReference>
<evidence type="ECO:0000256" key="3">
    <source>
        <dbReference type="ARBA" id="ARBA00022691"/>
    </source>
</evidence>
<dbReference type="SFLD" id="SFLDF00393">
    <property type="entry name" value="heme_D1_biosynthesis_(NirJ-lik"/>
    <property type="match status" value="1"/>
</dbReference>
<dbReference type="PATRIC" id="fig|644801.3.peg.793"/>
<dbReference type="SFLD" id="SFLDS00029">
    <property type="entry name" value="Radical_SAM"/>
    <property type="match status" value="1"/>
</dbReference>
<dbReference type="NCBIfam" id="TIGR04051">
    <property type="entry name" value="rSAM_NirJ"/>
    <property type="match status" value="1"/>
</dbReference>
<evidence type="ECO:0000256" key="5">
    <source>
        <dbReference type="ARBA" id="ARBA00023004"/>
    </source>
</evidence>
<evidence type="ECO:0000256" key="2">
    <source>
        <dbReference type="ARBA" id="ARBA00022485"/>
    </source>
</evidence>
<dbReference type="InterPro" id="IPR013785">
    <property type="entry name" value="Aldolase_TIM"/>
</dbReference>
<gene>
    <name evidence="12" type="ORF">Psest_0811</name>
</gene>
<comment type="cofactor">
    <cofactor evidence="1">
        <name>[4Fe-4S] cluster</name>
        <dbReference type="ChEBI" id="CHEBI:49883"/>
    </cofactor>
</comment>
<reference evidence="12 13" key="1">
    <citation type="submission" date="2011-10" db="EMBL/GenBank/DDBJ databases">
        <title>Complete sequence of chromosome of Pseudomonas stutzeri RCH2.</title>
        <authorList>
            <consortium name="US DOE Joint Genome Institute"/>
            <person name="Lucas S."/>
            <person name="Han J."/>
            <person name="Lapidus A."/>
            <person name="Cheng J.-F."/>
            <person name="Goodwin L."/>
            <person name="Pitluck S."/>
            <person name="Peters L."/>
            <person name="Ovchinnikova G."/>
            <person name="Zeytun A."/>
            <person name="Lu M."/>
            <person name="Detter J.C."/>
            <person name="Han C."/>
            <person name="Tapia R."/>
            <person name="Land M."/>
            <person name="Hauser L."/>
            <person name="Kyrpides N."/>
            <person name="Ivanova N."/>
            <person name="Pagani I."/>
            <person name="Chakraborty R."/>
            <person name="Arkin A."/>
            <person name="Dehal P."/>
            <person name="Wall J."/>
            <person name="Hazen T."/>
            <person name="Woyke T."/>
        </authorList>
    </citation>
    <scope>NUCLEOTIDE SEQUENCE [LARGE SCALE GENOMIC DNA]</scope>
    <source>
        <strain evidence="12 13">RCH2</strain>
    </source>
</reference>
<evidence type="ECO:0000256" key="4">
    <source>
        <dbReference type="ARBA" id="ARBA00022723"/>
    </source>
</evidence>
<comment type="similarity">
    <text evidence="8">Belongs to the radical SAM superfamily.</text>
</comment>
<keyword evidence="4" id="KW-0479">Metal-binding</keyword>
<dbReference type="InterPro" id="IPR023885">
    <property type="entry name" value="4Fe4S-binding_SPASM_dom"/>
</dbReference>
<dbReference type="PANTHER" id="PTHR11228:SF7">
    <property type="entry name" value="PQQA PEPTIDE CYCLASE"/>
    <property type="match status" value="1"/>
</dbReference>
<dbReference type="SUPFAM" id="SSF102114">
    <property type="entry name" value="Radical SAM enzymes"/>
    <property type="match status" value="1"/>
</dbReference>
<accession>L0GJA5</accession>
<dbReference type="STRING" id="644801.Psest_0811"/>
<dbReference type="Proteomes" id="UP000010820">
    <property type="component" value="Chromosome"/>
</dbReference>
<keyword evidence="5" id="KW-0408">Iron</keyword>
<evidence type="ECO:0000259" key="11">
    <source>
        <dbReference type="PROSITE" id="PS51918"/>
    </source>
</evidence>
<evidence type="ECO:0000256" key="9">
    <source>
        <dbReference type="ARBA" id="ARBA00056787"/>
    </source>
</evidence>
<evidence type="ECO:0000313" key="12">
    <source>
        <dbReference type="EMBL" id="AGA85404.1"/>
    </source>
</evidence>
<protein>
    <recommendedName>
        <fullName evidence="10">Pre-heme d1 synthase</fullName>
    </recommendedName>
</protein>
<feature type="domain" description="Radical SAM core" evidence="11">
    <location>
        <begin position="26"/>
        <end position="245"/>
    </location>
</feature>
<dbReference type="FunFam" id="3.20.20.70:FF:000188">
    <property type="entry name" value="Mycofactocin radical SAM maturase MftC"/>
    <property type="match status" value="1"/>
</dbReference>
<evidence type="ECO:0000256" key="6">
    <source>
        <dbReference type="ARBA" id="ARBA00023014"/>
    </source>
</evidence>
<organism evidence="12 13">
    <name type="scientific">Stutzerimonas stutzeri RCH2</name>
    <dbReference type="NCBI Taxonomy" id="644801"/>
    <lineage>
        <taxon>Bacteria</taxon>
        <taxon>Pseudomonadati</taxon>
        <taxon>Pseudomonadota</taxon>
        <taxon>Gammaproteobacteria</taxon>
        <taxon>Pseudomonadales</taxon>
        <taxon>Pseudomonadaceae</taxon>
        <taxon>Stutzerimonas</taxon>
    </lineage>
</organism>
<sequence>MLRISHYLRALAQPATQVLGARSTSGKRPPVVIWNLLRRCNLTCKHCYATSADSEFRDELDTDEALKVIDELHEAGVRVLILSGGEPLLRPDIFLLADYARDKGFFVALSTNGTLIDENNIGRIAAAQFDYVGISIDGLEAVHDEWRQLKGSFAASMHAIDLCRQRDIRVGLRTTLTQNNYPQLPALLALMREHDVQKFYLSHLNYSGRGKRSSKADAHHQMTRDAMRQLFDQAWDDVQHGRETDFVSGNNDADAILLLQWAEERLPEHRDRLEGMLRAWGGNASGSGIANIDNIGDVHPDTYWWQHTVGNVRRQRFSDIWLNDPAPLLQELRQHPRAVGGRCADCRWLAICNGNTRTRAWAQGDLWAEDPGCYLTDAEIGRPAAERIPSIAI</sequence>
<dbReference type="PANTHER" id="PTHR11228">
    <property type="entry name" value="RADICAL SAM DOMAIN PROTEIN"/>
    <property type="match status" value="1"/>
</dbReference>
<dbReference type="HOGENOM" id="CLU_009273_4_0_6"/>
<evidence type="ECO:0000313" key="13">
    <source>
        <dbReference type="Proteomes" id="UP000010820"/>
    </source>
</evidence>
<dbReference type="CDD" id="cd21123">
    <property type="entry name" value="SPASM_MftC-like"/>
    <property type="match status" value="1"/>
</dbReference>
<dbReference type="PROSITE" id="PS51918">
    <property type="entry name" value="RADICAL_SAM"/>
    <property type="match status" value="1"/>
</dbReference>
<dbReference type="SFLD" id="SFLDG01386">
    <property type="entry name" value="main_SPASM_domain-containing"/>
    <property type="match status" value="1"/>
</dbReference>
<dbReference type="RefSeq" id="WP_015275750.1">
    <property type="nucleotide sequence ID" value="NC_019936.1"/>
</dbReference>
<dbReference type="Pfam" id="PF13186">
    <property type="entry name" value="SPASM"/>
    <property type="match status" value="1"/>
</dbReference>
<dbReference type="Pfam" id="PF04055">
    <property type="entry name" value="Radical_SAM"/>
    <property type="match status" value="1"/>
</dbReference>
<dbReference type="Gene3D" id="3.20.20.70">
    <property type="entry name" value="Aldolase class I"/>
    <property type="match status" value="1"/>
</dbReference>
<dbReference type="GO" id="GO:0003824">
    <property type="term" value="F:catalytic activity"/>
    <property type="evidence" value="ECO:0007669"/>
    <property type="project" value="InterPro"/>
</dbReference>
<dbReference type="EMBL" id="CP003071">
    <property type="protein sequence ID" value="AGA85404.1"/>
    <property type="molecule type" value="Genomic_DNA"/>
</dbReference>
<dbReference type="InterPro" id="IPR034480">
    <property type="entry name" value="Heme_synthase-like"/>
</dbReference>
<comment type="function">
    <text evidence="9">Involved in heme d1 biosynthesis. Radical SAM enzyme that catalyzes the removal of two propionate side chains from the intermediate 12,18-didecarboxysiroheme (DDSH) and may introduce the keto functions on rings A and B, yielding the heme d1 precursor dihydro-heme d1.</text>
</comment>
<keyword evidence="3" id="KW-0949">S-adenosyl-L-methionine</keyword>